<dbReference type="AlphaFoldDB" id="A0ABD2ZM78"/>
<dbReference type="Pfam" id="PF11976">
    <property type="entry name" value="Rad60-SLD"/>
    <property type="match status" value="1"/>
</dbReference>
<organism evidence="2 3">
    <name type="scientific">Cinchona calisaya</name>
    <dbReference type="NCBI Taxonomy" id="153742"/>
    <lineage>
        <taxon>Eukaryota</taxon>
        <taxon>Viridiplantae</taxon>
        <taxon>Streptophyta</taxon>
        <taxon>Embryophyta</taxon>
        <taxon>Tracheophyta</taxon>
        <taxon>Spermatophyta</taxon>
        <taxon>Magnoliopsida</taxon>
        <taxon>eudicotyledons</taxon>
        <taxon>Gunneridae</taxon>
        <taxon>Pentapetalae</taxon>
        <taxon>asterids</taxon>
        <taxon>lamiids</taxon>
        <taxon>Gentianales</taxon>
        <taxon>Rubiaceae</taxon>
        <taxon>Cinchonoideae</taxon>
        <taxon>Cinchoneae</taxon>
        <taxon>Cinchona</taxon>
    </lineage>
</organism>
<evidence type="ECO:0000259" key="1">
    <source>
        <dbReference type="Pfam" id="PF11976"/>
    </source>
</evidence>
<feature type="domain" description="Rad60/SUMO-like" evidence="1">
    <location>
        <begin position="8"/>
        <end position="59"/>
    </location>
</feature>
<sequence length="83" mass="9123">MEGMQGLKRNVLLGRLMLVYCHHLGLESAALRFNFDGSRVQEWHTTDGIGLVDGDAIDVWDSGLICPLVVVVSSHLALHCVHV</sequence>
<evidence type="ECO:0000313" key="2">
    <source>
        <dbReference type="EMBL" id="KAL3520516.1"/>
    </source>
</evidence>
<accession>A0ABD2ZM78</accession>
<evidence type="ECO:0000313" key="3">
    <source>
        <dbReference type="Proteomes" id="UP001630127"/>
    </source>
</evidence>
<dbReference type="Proteomes" id="UP001630127">
    <property type="component" value="Unassembled WGS sequence"/>
</dbReference>
<keyword evidence="3" id="KW-1185">Reference proteome</keyword>
<dbReference type="SUPFAM" id="SSF54236">
    <property type="entry name" value="Ubiquitin-like"/>
    <property type="match status" value="1"/>
</dbReference>
<dbReference type="Gene3D" id="3.10.20.90">
    <property type="entry name" value="Phosphatidylinositol 3-kinase Catalytic Subunit, Chain A, domain 1"/>
    <property type="match status" value="1"/>
</dbReference>
<protein>
    <recommendedName>
        <fullName evidence="1">Rad60/SUMO-like domain-containing protein</fullName>
    </recommendedName>
</protein>
<dbReference type="InterPro" id="IPR029071">
    <property type="entry name" value="Ubiquitin-like_domsf"/>
</dbReference>
<gene>
    <name evidence="2" type="ORF">ACH5RR_018665</name>
</gene>
<dbReference type="InterPro" id="IPR022617">
    <property type="entry name" value="Rad60/SUMO-like_dom"/>
</dbReference>
<dbReference type="EMBL" id="JBJUIK010000008">
    <property type="protein sequence ID" value="KAL3520516.1"/>
    <property type="molecule type" value="Genomic_DNA"/>
</dbReference>
<comment type="caution">
    <text evidence="2">The sequence shown here is derived from an EMBL/GenBank/DDBJ whole genome shotgun (WGS) entry which is preliminary data.</text>
</comment>
<reference evidence="2 3" key="1">
    <citation type="submission" date="2024-11" db="EMBL/GenBank/DDBJ databases">
        <title>A near-complete genome assembly of Cinchona calisaya.</title>
        <authorList>
            <person name="Lian D.C."/>
            <person name="Zhao X.W."/>
            <person name="Wei L."/>
        </authorList>
    </citation>
    <scope>NUCLEOTIDE SEQUENCE [LARGE SCALE GENOMIC DNA]</scope>
    <source>
        <tissue evidence="2">Nenye</tissue>
    </source>
</reference>
<proteinExistence type="predicted"/>
<name>A0ABD2ZM78_9GENT</name>